<dbReference type="PANTHER" id="PTHR11188:SF17">
    <property type="entry name" value="FI21816P1"/>
    <property type="match status" value="1"/>
</dbReference>
<dbReference type="Pfam" id="PF00339">
    <property type="entry name" value="Arrestin_N"/>
    <property type="match status" value="1"/>
</dbReference>
<dbReference type="HOGENOM" id="CLU_075601_0_0_1"/>
<evidence type="ECO:0000313" key="3">
    <source>
        <dbReference type="Proteomes" id="UP000011081"/>
    </source>
</evidence>
<dbReference type="InterPro" id="IPR050357">
    <property type="entry name" value="Arrestin_domain-protein"/>
</dbReference>
<dbReference type="Proteomes" id="UP000011081">
    <property type="component" value="Unassembled WGS sequence"/>
</dbReference>
<dbReference type="OrthoDB" id="2189698at2759"/>
<dbReference type="OMA" id="INNCLCF"/>
<dbReference type="GO" id="GO:0005737">
    <property type="term" value="C:cytoplasm"/>
    <property type="evidence" value="ECO:0007669"/>
    <property type="project" value="TreeGrafter"/>
</dbReference>
<protein>
    <recommendedName>
        <fullName evidence="1">Arrestin-like N-terminal domain-containing protein</fullName>
    </recommendedName>
</protein>
<sequence length="320" mass="37317">MQKNCNFKITLDKSHFITNEIISGKIHLELLEPINLHTIYIHFYKKFDCEFEVNRNDSSFHKKWYKTERTIYSKEIVIYESFRHVNKLGSGYHVFPFKITLRPKDSGTCTLSQYVDNFYAEANSYYGIDAFLKVEGVFKPVLTDNVRVEMRTYHQKTRKITDTINITSCLCLMSTNLIIIGHTDKDKYSTTDAISFFTRLSNNTYGIKSVKLRLYCHLTLRTKNNVVNKTKLVASSDRSIIELNECKTMIKIPSNAAPTVYEKYLCVYYTLSAIVHINRTSPIVIERKVFIYREPRREEPFCSIGAFKGITFPSVYINID</sequence>
<proteinExistence type="predicted"/>
<accession>L2GTN2</accession>
<dbReference type="PANTHER" id="PTHR11188">
    <property type="entry name" value="ARRESTIN DOMAIN CONTAINING PROTEIN"/>
    <property type="match status" value="1"/>
</dbReference>
<dbReference type="VEuPathDB" id="MicrosporidiaDB:VCUG_01753"/>
<evidence type="ECO:0000259" key="1">
    <source>
        <dbReference type="Pfam" id="PF00339"/>
    </source>
</evidence>
<dbReference type="InParanoid" id="L2GTN2"/>
<dbReference type="AlphaFoldDB" id="L2GTN2"/>
<evidence type="ECO:0000313" key="2">
    <source>
        <dbReference type="EMBL" id="ELA46727.1"/>
    </source>
</evidence>
<dbReference type="Gene3D" id="2.60.40.640">
    <property type="match status" value="2"/>
</dbReference>
<feature type="domain" description="Arrestin-like N-terminal" evidence="1">
    <location>
        <begin position="7"/>
        <end position="104"/>
    </location>
</feature>
<name>L2GTN2_VAVCU</name>
<dbReference type="InterPro" id="IPR011021">
    <property type="entry name" value="Arrestin-like_N"/>
</dbReference>
<dbReference type="RefSeq" id="XP_008074771.1">
    <property type="nucleotide sequence ID" value="XM_008076580.1"/>
</dbReference>
<keyword evidence="3" id="KW-1185">Reference proteome</keyword>
<dbReference type="GeneID" id="19879626"/>
<dbReference type="SUPFAM" id="SSF81296">
    <property type="entry name" value="E set domains"/>
    <property type="match status" value="1"/>
</dbReference>
<gene>
    <name evidence="2" type="ORF">VCUG_01753</name>
</gene>
<organism evidence="2 3">
    <name type="scientific">Vavraia culicis (isolate floridensis)</name>
    <name type="common">Microsporidian parasite</name>
    <dbReference type="NCBI Taxonomy" id="948595"/>
    <lineage>
        <taxon>Eukaryota</taxon>
        <taxon>Fungi</taxon>
        <taxon>Fungi incertae sedis</taxon>
        <taxon>Microsporidia</taxon>
        <taxon>Pleistophoridae</taxon>
        <taxon>Vavraia</taxon>
    </lineage>
</organism>
<dbReference type="GO" id="GO:0015031">
    <property type="term" value="P:protein transport"/>
    <property type="evidence" value="ECO:0007669"/>
    <property type="project" value="TreeGrafter"/>
</dbReference>
<dbReference type="InterPro" id="IPR014752">
    <property type="entry name" value="Arrestin-like_C"/>
</dbReference>
<dbReference type="InterPro" id="IPR014756">
    <property type="entry name" value="Ig_E-set"/>
</dbReference>
<dbReference type="EMBL" id="GL877434">
    <property type="protein sequence ID" value="ELA46727.1"/>
    <property type="molecule type" value="Genomic_DNA"/>
</dbReference>
<reference evidence="3" key="1">
    <citation type="submission" date="2011-03" db="EMBL/GenBank/DDBJ databases">
        <title>The genome sequence of Vavraia culicis strain floridensis.</title>
        <authorList>
            <consortium name="The Broad Institute Genome Sequencing Platform"/>
            <person name="Cuomo C."/>
            <person name="Becnel J."/>
            <person name="Sanscrainte N."/>
            <person name="Young S.K."/>
            <person name="Zeng Q."/>
            <person name="Gargeya S."/>
            <person name="Fitzgerald M."/>
            <person name="Haas B."/>
            <person name="Abouelleil A."/>
            <person name="Alvarado L."/>
            <person name="Arachchi H.M."/>
            <person name="Berlin A."/>
            <person name="Chapman S.B."/>
            <person name="Gearin G."/>
            <person name="Goldberg J."/>
            <person name="Griggs A."/>
            <person name="Gujja S."/>
            <person name="Hansen M."/>
            <person name="Heiman D."/>
            <person name="Howarth C."/>
            <person name="Larimer J."/>
            <person name="Lui A."/>
            <person name="MacDonald P.J.P."/>
            <person name="McCowen C."/>
            <person name="Montmayeur A."/>
            <person name="Murphy C."/>
            <person name="Neiman D."/>
            <person name="Pearson M."/>
            <person name="Priest M."/>
            <person name="Roberts A."/>
            <person name="Saif S."/>
            <person name="Shea T."/>
            <person name="Sisk P."/>
            <person name="Stolte C."/>
            <person name="Sykes S."/>
            <person name="Wortman J."/>
            <person name="Nusbaum C."/>
            <person name="Birren B."/>
        </authorList>
    </citation>
    <scope>NUCLEOTIDE SEQUENCE [LARGE SCALE GENOMIC DNA]</scope>
    <source>
        <strain evidence="3">floridensis</strain>
    </source>
</reference>